<comment type="caution">
    <text evidence="5">The sequence shown here is derived from an EMBL/GenBank/DDBJ whole genome shotgun (WGS) entry which is preliminary data.</text>
</comment>
<dbReference type="Pfam" id="PF00155">
    <property type="entry name" value="Aminotran_1_2"/>
    <property type="match status" value="1"/>
</dbReference>
<dbReference type="InterPro" id="IPR015421">
    <property type="entry name" value="PyrdxlP-dep_Trfase_major"/>
</dbReference>
<dbReference type="InterPro" id="IPR015424">
    <property type="entry name" value="PyrdxlP-dep_Trfase"/>
</dbReference>
<dbReference type="SUPFAM" id="SSF53383">
    <property type="entry name" value="PLP-dependent transferases"/>
    <property type="match status" value="1"/>
</dbReference>
<dbReference type="OrthoDB" id="9807157at2"/>
<feature type="domain" description="Aminotransferase class I/classII large" evidence="4">
    <location>
        <begin position="29"/>
        <end position="355"/>
    </location>
</feature>
<gene>
    <name evidence="5" type="ORF">AVO45_15190</name>
</gene>
<dbReference type="InterPro" id="IPR015422">
    <property type="entry name" value="PyrdxlP-dep_Trfase_small"/>
</dbReference>
<keyword evidence="3" id="KW-0663">Pyridoxal phosphate</keyword>
<dbReference type="InterPro" id="IPR004839">
    <property type="entry name" value="Aminotransferase_I/II_large"/>
</dbReference>
<evidence type="ECO:0000259" key="4">
    <source>
        <dbReference type="Pfam" id="PF00155"/>
    </source>
</evidence>
<dbReference type="RefSeq" id="WP_068349902.1">
    <property type="nucleotide sequence ID" value="NZ_LQBQ01000038.1"/>
</dbReference>
<dbReference type="STRING" id="1685379.AVO45_15190"/>
<accession>A0A0X3TGL2</accession>
<organism evidence="5 6">
    <name type="scientific">Ruegeria marisrubri</name>
    <dbReference type="NCBI Taxonomy" id="1685379"/>
    <lineage>
        <taxon>Bacteria</taxon>
        <taxon>Pseudomonadati</taxon>
        <taxon>Pseudomonadota</taxon>
        <taxon>Alphaproteobacteria</taxon>
        <taxon>Rhodobacterales</taxon>
        <taxon>Roseobacteraceae</taxon>
        <taxon>Ruegeria</taxon>
    </lineage>
</organism>
<name>A0A0X3TGL2_9RHOB</name>
<dbReference type="GO" id="GO:0030170">
    <property type="term" value="F:pyridoxal phosphate binding"/>
    <property type="evidence" value="ECO:0007669"/>
    <property type="project" value="InterPro"/>
</dbReference>
<dbReference type="Gene3D" id="3.40.640.10">
    <property type="entry name" value="Type I PLP-dependent aspartate aminotransferase-like (Major domain)"/>
    <property type="match status" value="1"/>
</dbReference>
<proteinExistence type="predicted"/>
<evidence type="ECO:0000256" key="3">
    <source>
        <dbReference type="ARBA" id="ARBA00022898"/>
    </source>
</evidence>
<evidence type="ECO:0000256" key="1">
    <source>
        <dbReference type="ARBA" id="ARBA00001933"/>
    </source>
</evidence>
<dbReference type="InterPro" id="IPR050087">
    <property type="entry name" value="AON_synthase_class-II"/>
</dbReference>
<dbReference type="PANTHER" id="PTHR13693:SF100">
    <property type="entry name" value="8-AMINO-7-OXONONANOATE SYNTHASE"/>
    <property type="match status" value="1"/>
</dbReference>
<dbReference type="Proteomes" id="UP000053791">
    <property type="component" value="Unassembled WGS sequence"/>
</dbReference>
<evidence type="ECO:0000313" key="6">
    <source>
        <dbReference type="Proteomes" id="UP000053791"/>
    </source>
</evidence>
<dbReference type="PANTHER" id="PTHR13693">
    <property type="entry name" value="CLASS II AMINOTRANSFERASE/8-AMINO-7-OXONONANOATE SYNTHASE"/>
    <property type="match status" value="1"/>
</dbReference>
<keyword evidence="2" id="KW-0808">Transferase</keyword>
<sequence>MGFPRHAQVLQTLKERGRHRQLMARAGHDFSSNDYLGLAGDDVLRKAAAEALARGVPVGAGGSRLLRGNDAEHQLLESEAATFFGTEAALFMGGGFTANQAIFSTLPGQGDLVLHDALIHASTHDGMRLGRAETRAFAHNDADDAAAQLRKWREAGGRGQVWIAVEAVYSMDGDLAPLAALKALADAEGAVLVVDEAHSTGVFGDLGRGLGHDIAAAPNVLSLHTCGKALGVSGALICGPAVLIETLVNKARSFIFATAPSPLNAALVRAALRELADNPERRDRAWQGIRHAWAEAGRLCGLARFQSQILPVIIGDDKRTMAAAAQLQARGHDIRGIRPPTVPRGTSRLRISITLNTPAPVITAMFTDLAEILKEAP</sequence>
<dbReference type="AlphaFoldDB" id="A0A0X3TGL2"/>
<comment type="cofactor">
    <cofactor evidence="1">
        <name>pyridoxal 5'-phosphate</name>
        <dbReference type="ChEBI" id="CHEBI:597326"/>
    </cofactor>
</comment>
<keyword evidence="6" id="KW-1185">Reference proteome</keyword>
<dbReference type="GO" id="GO:0009102">
    <property type="term" value="P:biotin biosynthetic process"/>
    <property type="evidence" value="ECO:0007669"/>
    <property type="project" value="TreeGrafter"/>
</dbReference>
<evidence type="ECO:0000313" key="5">
    <source>
        <dbReference type="EMBL" id="KUJ73426.1"/>
    </source>
</evidence>
<reference evidence="5 6" key="1">
    <citation type="submission" date="2015-12" db="EMBL/GenBank/DDBJ databases">
        <authorList>
            <person name="Shamseldin A."/>
            <person name="Moawad H."/>
            <person name="Abd El-Rahim W.M."/>
            <person name="Sadowsky M.J."/>
        </authorList>
    </citation>
    <scope>NUCLEOTIDE SEQUENCE [LARGE SCALE GENOMIC DNA]</scope>
    <source>
        <strain evidence="5 6">ZGT118</strain>
    </source>
</reference>
<protein>
    <submittedName>
        <fullName evidence="5">8-amino-7-oxononanoate synthase</fullName>
    </submittedName>
</protein>
<evidence type="ECO:0000256" key="2">
    <source>
        <dbReference type="ARBA" id="ARBA00022679"/>
    </source>
</evidence>
<dbReference type="GO" id="GO:0008710">
    <property type="term" value="F:8-amino-7-oxononanoate synthase activity"/>
    <property type="evidence" value="ECO:0007669"/>
    <property type="project" value="TreeGrafter"/>
</dbReference>
<dbReference type="EMBL" id="LQBQ01000038">
    <property type="protein sequence ID" value="KUJ73426.1"/>
    <property type="molecule type" value="Genomic_DNA"/>
</dbReference>
<dbReference type="Gene3D" id="3.90.1150.10">
    <property type="entry name" value="Aspartate Aminotransferase, domain 1"/>
    <property type="match status" value="1"/>
</dbReference>